<feature type="non-terminal residue" evidence="2">
    <location>
        <position position="1"/>
    </location>
</feature>
<reference evidence="2" key="1">
    <citation type="submission" date="2002-06" db="EMBL/GenBank/DDBJ databases">
        <authorList>
            <person name="Liu C.L."/>
            <person name="Lee Y.K."/>
            <person name="Lee H.K."/>
        </authorList>
    </citation>
    <scope>NUCLEOTIDE SEQUENCE</scope>
</reference>
<sequence>WSSKKVAKEKLVKQRPVHVEADADLYRSKVSADRIIVEAQAAAEKIRLIGEAEAKATNLKGLAEVDILKQRNLAWQQTSSYGAIVEKLITVLPDVARAIAEPLSKTEKMVFVSSGNGGGPSQFLKEMSTVMAEVPVTVEALTGVDLGQALSRLGGGKMGQDALQGRTG</sequence>
<dbReference type="GO" id="GO:0005886">
    <property type="term" value="C:plasma membrane"/>
    <property type="evidence" value="ECO:0007669"/>
    <property type="project" value="TreeGrafter"/>
</dbReference>
<dbReference type="GO" id="GO:0002020">
    <property type="term" value="F:protease binding"/>
    <property type="evidence" value="ECO:0007669"/>
    <property type="project" value="TreeGrafter"/>
</dbReference>
<organism evidence="2">
    <name type="scientific">Griffithsia japonica</name>
    <name type="common">Red alga</name>
    <dbReference type="NCBI Taxonomy" id="83288"/>
    <lineage>
        <taxon>Eukaryota</taxon>
        <taxon>Rhodophyta</taxon>
        <taxon>Florideophyceae</taxon>
        <taxon>Rhodymeniophycidae</taxon>
        <taxon>Ceramiales</taxon>
        <taxon>Ceramiaceae</taxon>
        <taxon>Griffithsia</taxon>
    </lineage>
</organism>
<dbReference type="EMBL" id="AY123089">
    <property type="protein sequence ID" value="AAM93961.1"/>
    <property type="molecule type" value="mRNA"/>
</dbReference>
<name>Q7XZ63_GRIJA</name>
<dbReference type="PANTHER" id="PTHR13806">
    <property type="entry name" value="FLOTILLIN-RELATED"/>
    <property type="match status" value="1"/>
</dbReference>
<dbReference type="AlphaFoldDB" id="Q7XZ63"/>
<dbReference type="GO" id="GO:0072659">
    <property type="term" value="P:protein localization to plasma membrane"/>
    <property type="evidence" value="ECO:0007669"/>
    <property type="project" value="TreeGrafter"/>
</dbReference>
<comment type="similarity">
    <text evidence="1">Belongs to the band 7/mec-2 family. Flotillin subfamily.</text>
</comment>
<dbReference type="PANTHER" id="PTHR13806:SF46">
    <property type="entry name" value="FLOTILLIN-1-RELATED"/>
    <property type="match status" value="1"/>
</dbReference>
<protein>
    <submittedName>
        <fullName evidence="2">Flotillin-1</fullName>
    </submittedName>
</protein>
<dbReference type="InterPro" id="IPR027705">
    <property type="entry name" value="Flotillin_fam"/>
</dbReference>
<accession>Q7XZ63</accession>
<evidence type="ECO:0000256" key="1">
    <source>
        <dbReference type="RuleBase" id="RU366054"/>
    </source>
</evidence>
<evidence type="ECO:0000313" key="2">
    <source>
        <dbReference type="EMBL" id="AAM93961.1"/>
    </source>
</evidence>
<proteinExistence type="evidence at transcript level"/>